<evidence type="ECO:0000256" key="1">
    <source>
        <dbReference type="ARBA" id="ARBA00022441"/>
    </source>
</evidence>
<evidence type="ECO:0000259" key="4">
    <source>
        <dbReference type="PROSITE" id="PS50097"/>
    </source>
</evidence>
<keyword evidence="3" id="KW-0009">Actin-binding</keyword>
<dbReference type="Gene3D" id="1.25.40.420">
    <property type="match status" value="1"/>
</dbReference>
<dbReference type="Pfam" id="PF01344">
    <property type="entry name" value="Kelch_1"/>
    <property type="match status" value="3"/>
</dbReference>
<dbReference type="PROSITE" id="PS50097">
    <property type="entry name" value="BTB"/>
    <property type="match status" value="1"/>
</dbReference>
<keyword evidence="6" id="KW-1185">Reference proteome</keyword>
<dbReference type="SUPFAM" id="SSF117281">
    <property type="entry name" value="Kelch motif"/>
    <property type="match status" value="1"/>
</dbReference>
<organism evidence="5 6">
    <name type="scientific">Hermetia illucens</name>
    <name type="common">Black soldier fly</name>
    <dbReference type="NCBI Taxonomy" id="343691"/>
    <lineage>
        <taxon>Eukaryota</taxon>
        <taxon>Metazoa</taxon>
        <taxon>Ecdysozoa</taxon>
        <taxon>Arthropoda</taxon>
        <taxon>Hexapoda</taxon>
        <taxon>Insecta</taxon>
        <taxon>Pterygota</taxon>
        <taxon>Neoptera</taxon>
        <taxon>Endopterygota</taxon>
        <taxon>Diptera</taxon>
        <taxon>Brachycera</taxon>
        <taxon>Stratiomyomorpha</taxon>
        <taxon>Stratiomyidae</taxon>
        <taxon>Hermetiinae</taxon>
        <taxon>Hermetia</taxon>
    </lineage>
</organism>
<dbReference type="SMART" id="SM00612">
    <property type="entry name" value="Kelch"/>
    <property type="match status" value="3"/>
</dbReference>
<dbReference type="Pfam" id="PF07707">
    <property type="entry name" value="BACK"/>
    <property type="match status" value="1"/>
</dbReference>
<dbReference type="InterPro" id="IPR006652">
    <property type="entry name" value="Kelch_1"/>
</dbReference>
<dbReference type="EMBL" id="LR899010">
    <property type="protein sequence ID" value="CAD7081083.1"/>
    <property type="molecule type" value="Genomic_DNA"/>
</dbReference>
<dbReference type="PANTHER" id="PTHR24412:SF489">
    <property type="entry name" value="RING FINGER DOMAIN AND KELCH REPEAT-CONTAINING PROTEIN DDB_G0271372"/>
    <property type="match status" value="1"/>
</dbReference>
<gene>
    <name evidence="5" type="ORF">HERILL_LOCUS4208</name>
</gene>
<dbReference type="InterPro" id="IPR000210">
    <property type="entry name" value="BTB/POZ_dom"/>
</dbReference>
<dbReference type="Gene3D" id="2.120.10.80">
    <property type="entry name" value="Kelch-type beta propeller"/>
    <property type="match status" value="1"/>
</dbReference>
<keyword evidence="1" id="KW-0880">Kelch repeat</keyword>
<evidence type="ECO:0000313" key="6">
    <source>
        <dbReference type="Proteomes" id="UP000594454"/>
    </source>
</evidence>
<dbReference type="SUPFAM" id="SSF54695">
    <property type="entry name" value="POZ domain"/>
    <property type="match status" value="1"/>
</dbReference>
<dbReference type="OMA" id="DENDWRH"/>
<evidence type="ECO:0000256" key="2">
    <source>
        <dbReference type="ARBA" id="ARBA00022737"/>
    </source>
</evidence>
<evidence type="ECO:0000313" key="5">
    <source>
        <dbReference type="EMBL" id="CAD7081083.1"/>
    </source>
</evidence>
<feature type="domain" description="BTB" evidence="4">
    <location>
        <begin position="30"/>
        <end position="108"/>
    </location>
</feature>
<dbReference type="InterPro" id="IPR015915">
    <property type="entry name" value="Kelch-typ_b-propeller"/>
</dbReference>
<dbReference type="InterPro" id="IPR011705">
    <property type="entry name" value="BACK"/>
</dbReference>
<name>A0A7R8UI82_HERIL</name>
<dbReference type="Proteomes" id="UP000594454">
    <property type="component" value="Chromosome 2"/>
</dbReference>
<dbReference type="InterPro" id="IPR011333">
    <property type="entry name" value="SKP1/BTB/POZ_sf"/>
</dbReference>
<dbReference type="SMART" id="SM00225">
    <property type="entry name" value="BTB"/>
    <property type="match status" value="1"/>
</dbReference>
<reference evidence="5 6" key="1">
    <citation type="submission" date="2020-11" db="EMBL/GenBank/DDBJ databases">
        <authorList>
            <person name="Wallbank WR R."/>
            <person name="Pardo Diaz C."/>
            <person name="Kozak K."/>
            <person name="Martin S."/>
            <person name="Jiggins C."/>
            <person name="Moest M."/>
            <person name="Warren A I."/>
            <person name="Generalovic N T."/>
            <person name="Byers J.R.P. K."/>
            <person name="Montejo-Kovacevich G."/>
            <person name="Yen C E."/>
        </authorList>
    </citation>
    <scope>NUCLEOTIDE SEQUENCE [LARGE SCALE GENOMIC DNA]</scope>
</reference>
<dbReference type="OrthoDB" id="10027872at2759"/>
<evidence type="ECO:0000256" key="3">
    <source>
        <dbReference type="ARBA" id="ARBA00023203"/>
    </source>
</evidence>
<accession>A0A7R8UI82</accession>
<dbReference type="SMART" id="SM00875">
    <property type="entry name" value="BACK"/>
    <property type="match status" value="1"/>
</dbReference>
<dbReference type="PANTHER" id="PTHR24412">
    <property type="entry name" value="KELCH PROTEIN"/>
    <property type="match status" value="1"/>
</dbReference>
<dbReference type="InParanoid" id="A0A7R8UI82"/>
<keyword evidence="2" id="KW-0677">Repeat</keyword>
<sequence length="541" mass="61927">MNKILKIDNERQFRQTFLTLSKFREQSRYCDILLVVDGQEIPAHKCVLAAGSKYFDLKFKQSPSLPEPSKKGTVRPKKMDLKLKNKASYQTVLSIVNYLYTGVIEYSEEAVMDLIKTLDELGVECNSLLARLLNDRNCFEMLKIEGEFCSVSLKEAAKNHIVSNLNILYQKDGFKNLTKDEVEFIIATATEIDIDAFTIFKAVTSWIEKDRSHRTEHFEEFLDYISLDDLTPNQIKECVVLNDLFRSSGKSCRWLVKSITDQNFHLSMRILENSKMYVFSRGPRRKMFTMRPTPNYDMYTGSRYEAIEWERPALDSFSMTRYKDIIYAVGGKRHNQIVNIGLKFDTVQKTWTEFLCPIGKMGCGVCTSKPGKMLVVGGVIGNTCQKTCSSYDFETGQWSPLPNMEKARWNPGVAVLHSSVFTFGGIAHGEEHPIVERYDPREGTWYSAGMLSFYAGTVATRLGANIYCLKIGSEDIYRYDARTLGFMRLPNDDGLRGEWIAPYEGTLQVLHKEGIEHFDLDENDWRHSCDGSFDAYSILVV</sequence>
<dbReference type="GO" id="GO:0003779">
    <property type="term" value="F:actin binding"/>
    <property type="evidence" value="ECO:0007669"/>
    <property type="project" value="UniProtKB-KW"/>
</dbReference>
<dbReference type="Gene3D" id="3.30.710.10">
    <property type="entry name" value="Potassium Channel Kv1.1, Chain A"/>
    <property type="match status" value="1"/>
</dbReference>
<dbReference type="AlphaFoldDB" id="A0A7R8UI82"/>
<proteinExistence type="predicted"/>
<dbReference type="Pfam" id="PF00651">
    <property type="entry name" value="BTB"/>
    <property type="match status" value="1"/>
</dbReference>
<protein>
    <recommendedName>
        <fullName evidence="4">BTB domain-containing protein</fullName>
    </recommendedName>
</protein>